<accession>A0A9P3B5H0</accession>
<dbReference type="AlphaFoldDB" id="A0A9P3B5H0"/>
<dbReference type="OrthoDB" id="4473671at2759"/>
<evidence type="ECO:0000313" key="2">
    <source>
        <dbReference type="Proteomes" id="UP001043456"/>
    </source>
</evidence>
<gene>
    <name evidence="1" type="ORF">Asppvi_001662</name>
</gene>
<protein>
    <submittedName>
        <fullName evidence="1">Uncharacterized protein</fullName>
    </submittedName>
</protein>
<name>A0A9P3B5H0_9EURO</name>
<sequence length="161" mass="17167">MSEVATITDPDHPNKFHIAAGLSSLSTGGLGASPEPTSQTQKVKLVLLQPLANPDMLATCRNAGSRVTRRATGLSRGSSTREFSGYRPLSDTLCVQAGDVMNLVVTIATETRIRAMGNVCFEVVYDEAEGVAPRVLTRLGKQLLALRLFPGKKDGDRVNGL</sequence>
<dbReference type="RefSeq" id="XP_043153890.1">
    <property type="nucleotide sequence ID" value="XM_043297955.1"/>
</dbReference>
<evidence type="ECO:0000313" key="1">
    <source>
        <dbReference type="EMBL" id="GIJ83143.1"/>
    </source>
</evidence>
<dbReference type="Proteomes" id="UP001043456">
    <property type="component" value="Unassembled WGS sequence"/>
</dbReference>
<organism evidence="1 2">
    <name type="scientific">Aspergillus pseudoviridinutans</name>
    <dbReference type="NCBI Taxonomy" id="1517512"/>
    <lineage>
        <taxon>Eukaryota</taxon>
        <taxon>Fungi</taxon>
        <taxon>Dikarya</taxon>
        <taxon>Ascomycota</taxon>
        <taxon>Pezizomycotina</taxon>
        <taxon>Eurotiomycetes</taxon>
        <taxon>Eurotiomycetidae</taxon>
        <taxon>Eurotiales</taxon>
        <taxon>Aspergillaceae</taxon>
        <taxon>Aspergillus</taxon>
        <taxon>Aspergillus subgen. Fumigati</taxon>
    </lineage>
</organism>
<comment type="caution">
    <text evidence="1">The sequence shown here is derived from an EMBL/GenBank/DDBJ whole genome shotgun (WGS) entry which is preliminary data.</text>
</comment>
<dbReference type="EMBL" id="BHVY01000001">
    <property type="protein sequence ID" value="GIJ83143.1"/>
    <property type="molecule type" value="Genomic_DNA"/>
</dbReference>
<reference evidence="1 2" key="1">
    <citation type="submission" date="2018-10" db="EMBL/GenBank/DDBJ databases">
        <title>Pan-genome distribution and transcriptional activeness of fungal secondary metabolism genes in Aspergillus section Fumigati.</title>
        <authorList>
            <person name="Takahashi H."/>
            <person name="Umemura M."/>
            <person name="Ninomiya A."/>
            <person name="Kusuya Y."/>
            <person name="Urayama S."/>
            <person name="Shimizu M."/>
            <person name="Watanabe A."/>
            <person name="Kamei K."/>
            <person name="Yaguchi T."/>
            <person name="Hagiwara D."/>
        </authorList>
    </citation>
    <scope>NUCLEOTIDE SEQUENCE [LARGE SCALE GENOMIC DNA]</scope>
    <source>
        <strain evidence="1 2">IFM 55266</strain>
    </source>
</reference>
<dbReference type="GeneID" id="67000275"/>
<proteinExistence type="predicted"/>
<keyword evidence="2" id="KW-1185">Reference proteome</keyword>